<name>A0A6C0BAZ2_9ZZZZ</name>
<dbReference type="AlphaFoldDB" id="A0A6C0BAZ2"/>
<dbReference type="Pfam" id="PF19064">
    <property type="entry name" value="DUF5760"/>
    <property type="match status" value="1"/>
</dbReference>
<organism evidence="1">
    <name type="scientific">viral metagenome</name>
    <dbReference type="NCBI Taxonomy" id="1070528"/>
    <lineage>
        <taxon>unclassified sequences</taxon>
        <taxon>metagenomes</taxon>
        <taxon>organismal metagenomes</taxon>
    </lineage>
</organism>
<protein>
    <submittedName>
        <fullName evidence="1">Uncharacterized protein</fullName>
    </submittedName>
</protein>
<sequence>METKEELVTNIKEWMKIESEINKLQTELKDRKNKKKHLTDSLVNVMKKNQIDCFDINGGSLVYKQNKTKKPINGKTLMAVLQNYYSTDPTKAEDLTKYILENREEQIKETIKMKLNK</sequence>
<accession>A0A6C0BAZ2</accession>
<reference evidence="1" key="1">
    <citation type="journal article" date="2020" name="Nature">
        <title>Giant virus diversity and host interactions through global metagenomics.</title>
        <authorList>
            <person name="Schulz F."/>
            <person name="Roux S."/>
            <person name="Paez-Espino D."/>
            <person name="Jungbluth S."/>
            <person name="Walsh D.A."/>
            <person name="Denef V.J."/>
            <person name="McMahon K.D."/>
            <person name="Konstantinidis K.T."/>
            <person name="Eloe-Fadrosh E.A."/>
            <person name="Kyrpides N.C."/>
            <person name="Woyke T."/>
        </authorList>
    </citation>
    <scope>NUCLEOTIDE SEQUENCE</scope>
    <source>
        <strain evidence="1">GVMAG-M-3300010158-59</strain>
    </source>
</reference>
<evidence type="ECO:0000313" key="1">
    <source>
        <dbReference type="EMBL" id="QHS88623.1"/>
    </source>
</evidence>
<dbReference type="InterPro" id="IPR043918">
    <property type="entry name" value="DUF5760"/>
</dbReference>
<dbReference type="EMBL" id="MN739102">
    <property type="protein sequence ID" value="QHS88623.1"/>
    <property type="molecule type" value="Genomic_DNA"/>
</dbReference>
<proteinExistence type="predicted"/>